<protein>
    <recommendedName>
        <fullName evidence="5">Histidine decarboxylase</fullName>
    </recommendedName>
</protein>
<dbReference type="EMBL" id="AWQX01000065">
    <property type="protein sequence ID" value="EST34954.1"/>
    <property type="molecule type" value="Genomic_DNA"/>
</dbReference>
<dbReference type="Proteomes" id="UP000017984">
    <property type="component" value="Chromosome"/>
</dbReference>
<evidence type="ECO:0000256" key="2">
    <source>
        <dbReference type="ARBA" id="ARBA00022793"/>
    </source>
</evidence>
<dbReference type="PATRIC" id="fig|1352936.5.peg.1738"/>
<organism evidence="3 4">
    <name type="scientific">Streptomyces roseochromogenus subsp. oscitans DS 12.976</name>
    <dbReference type="NCBI Taxonomy" id="1352936"/>
    <lineage>
        <taxon>Bacteria</taxon>
        <taxon>Bacillati</taxon>
        <taxon>Actinomycetota</taxon>
        <taxon>Actinomycetes</taxon>
        <taxon>Kitasatosporales</taxon>
        <taxon>Streptomycetaceae</taxon>
        <taxon>Streptomyces</taxon>
    </lineage>
</organism>
<evidence type="ECO:0000256" key="1">
    <source>
        <dbReference type="ARBA" id="ARBA00009533"/>
    </source>
</evidence>
<dbReference type="InterPro" id="IPR015424">
    <property type="entry name" value="PyrdxlP-dep_Trfase"/>
</dbReference>
<dbReference type="SUPFAM" id="SSF53383">
    <property type="entry name" value="PLP-dependent transferases"/>
    <property type="match status" value="1"/>
</dbReference>
<comment type="similarity">
    <text evidence="1">Belongs to the group II decarboxylase family.</text>
</comment>
<dbReference type="PANTHER" id="PTHR46101">
    <property type="match status" value="1"/>
</dbReference>
<dbReference type="InterPro" id="IPR015421">
    <property type="entry name" value="PyrdxlP-dep_Trfase_major"/>
</dbReference>
<dbReference type="HOGENOM" id="CLU_028929_0_1_11"/>
<keyword evidence="2" id="KW-0210">Decarboxylase</keyword>
<dbReference type="Gene3D" id="3.40.640.10">
    <property type="entry name" value="Type I PLP-dependent aspartate aminotransferase-like (Major domain)"/>
    <property type="match status" value="1"/>
</dbReference>
<dbReference type="STRING" id="1352936.M878_08165"/>
<evidence type="ECO:0008006" key="5">
    <source>
        <dbReference type="Google" id="ProtNLM"/>
    </source>
</evidence>
<dbReference type="PANTHER" id="PTHR46101:SF18">
    <property type="entry name" value="HISTIDINE DECARBOXYLASE"/>
    <property type="match status" value="1"/>
</dbReference>
<reference evidence="3 4" key="1">
    <citation type="journal article" date="2014" name="Genome Announc.">
        <title>Draft Genome Sequence of Streptomyces roseochromogenes subsp. oscitans DS 12.976, Producer of the Aminocoumarin Antibiotic Clorobiocin.</title>
        <authorList>
            <person name="Ruckert C."/>
            <person name="Kalinowski J."/>
            <person name="Heide L."/>
            <person name="Apel A.K."/>
        </authorList>
    </citation>
    <scope>NUCLEOTIDE SEQUENCE [LARGE SCALE GENOMIC DNA]</scope>
    <source>
        <strain evidence="3 4">DS 12.976</strain>
    </source>
</reference>
<dbReference type="AlphaFoldDB" id="V6L153"/>
<keyword evidence="4" id="KW-1185">Reference proteome</keyword>
<name>V6L153_STRRC</name>
<keyword evidence="2" id="KW-0456">Lyase</keyword>
<dbReference type="GO" id="GO:0016831">
    <property type="term" value="F:carboxy-lyase activity"/>
    <property type="evidence" value="ECO:0007669"/>
    <property type="project" value="UniProtKB-KW"/>
</dbReference>
<proteinExistence type="inferred from homology"/>
<gene>
    <name evidence="3" type="ORF">M878_08165</name>
</gene>
<accession>V6L153</accession>
<sequence length="619" mass="69918">MHRSSVPYGPDHMPWSQILMSEGLADGFPAPISDPVFDPCTVYPPEEELPDQKYQLLPSGLTKEQRRKALDDLDEYLTRKREHMLGYQVNQDMDGYKADLSRFMEHHVNNVGDPFRSGGYKPNTKVVERAVLDYYAALWNAKWPHNPHDPESYWGYMLSMGSTEGNMYALWNARDYLSGRALIVNPTRPADGMLYVQGQVTAETFAAEEEKEEAERKRRNALRPVVFYSEDTHYSFTKAVRVLGFQTFHEMAMSEPRYTNANPLGGPWPMEVPSLSGTESSADGPGEIDIDKLATLVEFFAKNGHPIMVSLNLGSTFKGAHDNVGAVCERLLPIFEQHHLVEREIEYEKGKKDIRRGFWIHVDGALGAAYAPFLRMAEDNPSYAHVPEVKMTEFDFGLRLPRVGVPEEPPVDMISSIAMSGHKWPGAPWPCGIYMTKVKYQLKPPASPQYIGAPDTTFAGSRNGFSPVILWDYLAKHSYDQQISGILRAQRLACYLEQQLKRVSNTIGVDLWVARTPGTLTVRFRKPNPELVAKWSLSSQQVVMNPQEKKPQKIRRRDYAHVFVMASTTEEKIDALIKDLHRADAFPEPVILPITEPVPELLDEAVPLALVPEAGRGFE</sequence>
<comment type="caution">
    <text evidence="3">The sequence shown here is derived from an EMBL/GenBank/DDBJ whole genome shotgun (WGS) entry which is preliminary data.</text>
</comment>
<evidence type="ECO:0000313" key="4">
    <source>
        <dbReference type="Proteomes" id="UP000017984"/>
    </source>
</evidence>
<evidence type="ECO:0000313" key="3">
    <source>
        <dbReference type="EMBL" id="EST34954.1"/>
    </source>
</evidence>
<dbReference type="InterPro" id="IPR051151">
    <property type="entry name" value="Group_II_Decarboxylase"/>
</dbReference>